<dbReference type="Proteomes" id="UP000295807">
    <property type="component" value="Unassembled WGS sequence"/>
</dbReference>
<dbReference type="Gene3D" id="3.30.420.10">
    <property type="entry name" value="Ribonuclease H-like superfamily/Ribonuclease H"/>
    <property type="match status" value="1"/>
</dbReference>
<evidence type="ECO:0000313" key="8">
    <source>
        <dbReference type="Proteomes" id="UP000295807"/>
    </source>
</evidence>
<dbReference type="PANTHER" id="PTHR35004:SF6">
    <property type="entry name" value="TRANSPOSASE"/>
    <property type="match status" value="1"/>
</dbReference>
<keyword evidence="4" id="KW-0233">DNA recombination</keyword>
<reference evidence="7 8" key="1">
    <citation type="submission" date="2019-03" db="EMBL/GenBank/DDBJ databases">
        <title>Genomic Encyclopedia of Type Strains, Phase IV (KMG-IV): sequencing the most valuable type-strain genomes for metagenomic binning, comparative biology and taxonomic classification.</title>
        <authorList>
            <person name="Goeker M."/>
        </authorList>
    </citation>
    <scope>NUCLEOTIDE SEQUENCE [LARGE SCALE GENOMIC DNA]</scope>
    <source>
        <strain evidence="7 8">DSM 21100</strain>
    </source>
</reference>
<feature type="domain" description="Integrase catalytic" evidence="6">
    <location>
        <begin position="131"/>
        <end position="307"/>
    </location>
</feature>
<dbReference type="EMBL" id="SMAD01000033">
    <property type="protein sequence ID" value="TCS83643.1"/>
    <property type="molecule type" value="Genomic_DNA"/>
</dbReference>
<dbReference type="PROSITE" id="PS50531">
    <property type="entry name" value="HTH_IS21"/>
    <property type="match status" value="1"/>
</dbReference>
<protein>
    <submittedName>
        <fullName evidence="7">Transposase</fullName>
    </submittedName>
</protein>
<comment type="similarity">
    <text evidence="1">Belongs to the transposase IS21/IS408/IS1162 family.</text>
</comment>
<evidence type="ECO:0000259" key="6">
    <source>
        <dbReference type="PROSITE" id="PS50994"/>
    </source>
</evidence>
<dbReference type="AlphaFoldDB" id="A0A4R3KJX5"/>
<dbReference type="InterPro" id="IPR017894">
    <property type="entry name" value="HTH_IS21_transposase_type"/>
</dbReference>
<dbReference type="OrthoDB" id="3193769at2"/>
<dbReference type="GO" id="GO:0032196">
    <property type="term" value="P:transposition"/>
    <property type="evidence" value="ECO:0007669"/>
    <property type="project" value="UniProtKB-KW"/>
</dbReference>
<dbReference type="InterPro" id="IPR001584">
    <property type="entry name" value="Integrase_cat-core"/>
</dbReference>
<dbReference type="InterPro" id="IPR012337">
    <property type="entry name" value="RNaseH-like_sf"/>
</dbReference>
<accession>A0A4R3KJX5</accession>
<name>A0A4R3KJX5_9SPHI</name>
<evidence type="ECO:0000256" key="4">
    <source>
        <dbReference type="ARBA" id="ARBA00023172"/>
    </source>
</evidence>
<feature type="domain" description="HTH IS21-type" evidence="5">
    <location>
        <begin position="10"/>
        <end position="75"/>
    </location>
</feature>
<keyword evidence="3" id="KW-0238">DNA-binding</keyword>
<proteinExistence type="inferred from homology"/>
<keyword evidence="8" id="KW-1185">Reference proteome</keyword>
<evidence type="ECO:0000313" key="7">
    <source>
        <dbReference type="EMBL" id="TCS83643.1"/>
    </source>
</evidence>
<dbReference type="PROSITE" id="PS50994">
    <property type="entry name" value="INTEGRASE"/>
    <property type="match status" value="1"/>
</dbReference>
<dbReference type="InterPro" id="IPR036397">
    <property type="entry name" value="RNaseH_sf"/>
</dbReference>
<evidence type="ECO:0000256" key="2">
    <source>
        <dbReference type="ARBA" id="ARBA00022578"/>
    </source>
</evidence>
<keyword evidence="2" id="KW-0815">Transposition</keyword>
<comment type="caution">
    <text evidence="7">The sequence shown here is derived from an EMBL/GenBank/DDBJ whole genome shotgun (WGS) entry which is preliminary data.</text>
</comment>
<dbReference type="PANTHER" id="PTHR35004">
    <property type="entry name" value="TRANSPOSASE RV3428C-RELATED"/>
    <property type="match status" value="1"/>
</dbReference>
<evidence type="ECO:0000256" key="3">
    <source>
        <dbReference type="ARBA" id="ARBA00023125"/>
    </source>
</evidence>
<dbReference type="GO" id="GO:0015074">
    <property type="term" value="P:DNA integration"/>
    <property type="evidence" value="ECO:0007669"/>
    <property type="project" value="InterPro"/>
</dbReference>
<dbReference type="GO" id="GO:0006310">
    <property type="term" value="P:DNA recombination"/>
    <property type="evidence" value="ECO:0007669"/>
    <property type="project" value="UniProtKB-KW"/>
</dbReference>
<dbReference type="RefSeq" id="WP_132130812.1">
    <property type="nucleotide sequence ID" value="NZ_CP042432.1"/>
</dbReference>
<organism evidence="7 8">
    <name type="scientific">Anseongella ginsenosidimutans</name>
    <dbReference type="NCBI Taxonomy" id="496056"/>
    <lineage>
        <taxon>Bacteria</taxon>
        <taxon>Pseudomonadati</taxon>
        <taxon>Bacteroidota</taxon>
        <taxon>Sphingobacteriia</taxon>
        <taxon>Sphingobacteriales</taxon>
        <taxon>Sphingobacteriaceae</taxon>
        <taxon>Anseongella</taxon>
    </lineage>
</organism>
<gene>
    <name evidence="7" type="ORF">EDD80_1331</name>
</gene>
<evidence type="ECO:0000256" key="1">
    <source>
        <dbReference type="ARBA" id="ARBA00009277"/>
    </source>
</evidence>
<dbReference type="NCBIfam" id="NF033546">
    <property type="entry name" value="transpos_IS21"/>
    <property type="match status" value="1"/>
</dbReference>
<dbReference type="GO" id="GO:0003677">
    <property type="term" value="F:DNA binding"/>
    <property type="evidence" value="ECO:0007669"/>
    <property type="project" value="UniProtKB-KW"/>
</dbReference>
<evidence type="ECO:0000259" key="5">
    <source>
        <dbReference type="PROSITE" id="PS50531"/>
    </source>
</evidence>
<sequence>MDKKTIHHWIMYHEIQKRHTSGESYSKIAADLGLDRRTVRRYTQMNEEAFEVFLLGQTERRKLLAPYEEFVRERLTTLPSASTAQVHDWLKEHHADFPSTIGPRTVYNFVMWVRGKHRIPCEEKVREYFPVEELPYGFQAQVDFGQCVLRQAGGGRQKVYFLALVLSRSRMKYLYFLDRAFTTEEAIDAHEAAFAYLGGMPMEIVYDQDRLFLVDERLGDLLLTQGFKQYVFEQQFGLYFCRKADPQSKGKVENVVGYVKKNFLYGRVYHDLPTLQIQGIAWLERTGNALTHGTTGKIPAEEWEIEKQHLKSWAPVSLLSDWVMGTVRKNNTFNFRGNVYSVPQGTYRGKNSYLKLRIGEGDALLVYTTAEELLCRHQIPPGNGNVIINTDHKRDKSAKITELITQIAALFDQPEAATGFLERIRRDKPRYVRDHLLVIRELAATGNTGALQDALSECQEKQLFCAMAFKALFNACSQRNQVCSPGNKIKLLDPASLTKAEILPAKSDVNFYERFFEN</sequence>
<dbReference type="SUPFAM" id="SSF53098">
    <property type="entry name" value="Ribonuclease H-like"/>
    <property type="match status" value="1"/>
</dbReference>